<keyword evidence="5" id="KW-1185">Reference proteome</keyword>
<sequence>MEKFLLQLELQDLQTRYISAIDDGRFEEWPDFFTPDATYEILPRENVDQGLPAGVMLCFSQAMMRDRVVSMREANVYHAHTYRHFVSAFEILDQTGDQVTTRSNYLIMRAMNELNADIFQVGRYEDVVVRTDGGWRYKSKRAIFENARVDTLLVIPV</sequence>
<dbReference type="InterPro" id="IPR000391">
    <property type="entry name" value="Rng_hydr_dOase-bsu"/>
</dbReference>
<comment type="similarity">
    <text evidence="1">Belongs to the bacterial ring-hydroxylating dioxygenase beta subunit family.</text>
</comment>
<evidence type="ECO:0000313" key="5">
    <source>
        <dbReference type="Proteomes" id="UP000182063"/>
    </source>
</evidence>
<dbReference type="InterPro" id="IPR037401">
    <property type="entry name" value="SnoaL-like"/>
</dbReference>
<evidence type="ECO:0000313" key="4">
    <source>
        <dbReference type="EMBL" id="API59767.1"/>
    </source>
</evidence>
<dbReference type="Pfam" id="PF13577">
    <property type="entry name" value="SnoaL_4"/>
    <property type="match status" value="1"/>
</dbReference>
<accession>A0A1L3ZVW3</accession>
<name>A0A1L3ZVW3_9SPHN</name>
<keyword evidence="2" id="KW-0560">Oxidoreductase</keyword>
<dbReference type="Gene3D" id="3.10.450.50">
    <property type="match status" value="1"/>
</dbReference>
<feature type="domain" description="SnoaL-like" evidence="3">
    <location>
        <begin position="7"/>
        <end position="139"/>
    </location>
</feature>
<evidence type="ECO:0000256" key="1">
    <source>
        <dbReference type="ARBA" id="ARBA00009570"/>
    </source>
</evidence>
<evidence type="ECO:0000256" key="2">
    <source>
        <dbReference type="ARBA" id="ARBA00023002"/>
    </source>
</evidence>
<protein>
    <submittedName>
        <fullName evidence="4">Anthranilate 1,2-dioxygenase</fullName>
    </submittedName>
</protein>
<dbReference type="RefSeq" id="WP_072597560.1">
    <property type="nucleotide sequence ID" value="NZ_CP018221.1"/>
</dbReference>
<dbReference type="EMBL" id="CP018221">
    <property type="protein sequence ID" value="API59767.1"/>
    <property type="molecule type" value="Genomic_DNA"/>
</dbReference>
<reference evidence="5" key="1">
    <citation type="submission" date="2016-11" db="EMBL/GenBank/DDBJ databases">
        <title>Complete Genome Sequence of alachlor-degrading Sphingomonas sp. strain JJ-A5.</title>
        <authorList>
            <person name="Lee H."/>
            <person name="Ka J.-O."/>
        </authorList>
    </citation>
    <scope>NUCLEOTIDE SEQUENCE [LARGE SCALE GENOMIC DNA]</scope>
    <source>
        <strain evidence="5">JJ-A5</strain>
    </source>
</reference>
<proteinExistence type="inferred from homology"/>
<gene>
    <name evidence="4" type="ORF">BSL82_10945</name>
</gene>
<organism evidence="4 5">
    <name type="scientific">Tardibacter chloracetimidivorans</name>
    <dbReference type="NCBI Taxonomy" id="1921510"/>
    <lineage>
        <taxon>Bacteria</taxon>
        <taxon>Pseudomonadati</taxon>
        <taxon>Pseudomonadota</taxon>
        <taxon>Alphaproteobacteria</taxon>
        <taxon>Sphingomonadales</taxon>
        <taxon>Sphingomonadaceae</taxon>
        <taxon>Tardibacter</taxon>
    </lineage>
</organism>
<dbReference type="Proteomes" id="UP000182063">
    <property type="component" value="Chromosome"/>
</dbReference>
<dbReference type="SUPFAM" id="SSF54427">
    <property type="entry name" value="NTF2-like"/>
    <property type="match status" value="1"/>
</dbReference>
<dbReference type="CDD" id="cd00667">
    <property type="entry name" value="ring_hydroxylating_dioxygenases_beta"/>
    <property type="match status" value="1"/>
</dbReference>
<dbReference type="STRING" id="1921510.BSL82_10945"/>
<dbReference type="InterPro" id="IPR032710">
    <property type="entry name" value="NTF2-like_dom_sf"/>
</dbReference>
<dbReference type="AlphaFoldDB" id="A0A1L3ZVW3"/>
<keyword evidence="4" id="KW-0223">Dioxygenase</keyword>
<dbReference type="OrthoDB" id="5517499at2"/>
<dbReference type="GO" id="GO:0051213">
    <property type="term" value="F:dioxygenase activity"/>
    <property type="evidence" value="ECO:0007669"/>
    <property type="project" value="UniProtKB-KW"/>
</dbReference>
<dbReference type="KEGG" id="sphj:BSL82_10945"/>
<evidence type="ECO:0000259" key="3">
    <source>
        <dbReference type="Pfam" id="PF13577"/>
    </source>
</evidence>